<feature type="compositionally biased region" description="Pro residues" evidence="1">
    <location>
        <begin position="505"/>
        <end position="524"/>
    </location>
</feature>
<dbReference type="SMART" id="SM00507">
    <property type="entry name" value="HNHc"/>
    <property type="match status" value="1"/>
</dbReference>
<gene>
    <name evidence="3" type="ORF">V2V91_02180</name>
</gene>
<evidence type="ECO:0000313" key="3">
    <source>
        <dbReference type="EMBL" id="MEF2253944.1"/>
    </source>
</evidence>
<dbReference type="EMBL" id="JAZHOV010000001">
    <property type="protein sequence ID" value="MEF2253944.1"/>
    <property type="molecule type" value="Genomic_DNA"/>
</dbReference>
<keyword evidence="4" id="KW-1185">Reference proteome</keyword>
<dbReference type="CDD" id="cd00085">
    <property type="entry name" value="HNHc"/>
    <property type="match status" value="1"/>
</dbReference>
<dbReference type="Proteomes" id="UP001351900">
    <property type="component" value="Unassembled WGS sequence"/>
</dbReference>
<organism evidence="3 4">
    <name type="scientific">Microbacterium schleiferi</name>
    <dbReference type="NCBI Taxonomy" id="69362"/>
    <lineage>
        <taxon>Bacteria</taxon>
        <taxon>Bacillati</taxon>
        <taxon>Actinomycetota</taxon>
        <taxon>Actinomycetes</taxon>
        <taxon>Micrococcales</taxon>
        <taxon>Microbacteriaceae</taxon>
        <taxon>Microbacterium</taxon>
    </lineage>
</organism>
<protein>
    <submittedName>
        <fullName evidence="3">HNH endonuclease</fullName>
    </submittedName>
</protein>
<reference evidence="3 4" key="1">
    <citation type="submission" date="2024-01" db="EMBL/GenBank/DDBJ databases">
        <title>the genome sequence of strain Microbacterium schleiferi NBRC 15075.</title>
        <authorList>
            <person name="Ding Y."/>
            <person name="Zhang G."/>
        </authorList>
    </citation>
    <scope>NUCLEOTIDE SEQUENCE [LARGE SCALE GENOMIC DNA]</scope>
    <source>
        <strain evidence="3 4">NBRC 15075</strain>
    </source>
</reference>
<dbReference type="RefSeq" id="WP_331790615.1">
    <property type="nucleotide sequence ID" value="NZ_BAAAUO010000003.1"/>
</dbReference>
<keyword evidence="3" id="KW-0378">Hydrolase</keyword>
<name>A0ABU7V570_9MICO</name>
<evidence type="ECO:0000256" key="1">
    <source>
        <dbReference type="SAM" id="MobiDB-lite"/>
    </source>
</evidence>
<dbReference type="InterPro" id="IPR003615">
    <property type="entry name" value="HNH_nuc"/>
</dbReference>
<accession>A0ABU7V570</accession>
<evidence type="ECO:0000259" key="2">
    <source>
        <dbReference type="SMART" id="SM00507"/>
    </source>
</evidence>
<comment type="caution">
    <text evidence="3">The sequence shown here is derived from an EMBL/GenBank/DDBJ whole genome shotgun (WGS) entry which is preliminary data.</text>
</comment>
<keyword evidence="3" id="KW-0540">Nuclease</keyword>
<proteinExistence type="predicted"/>
<evidence type="ECO:0000313" key="4">
    <source>
        <dbReference type="Proteomes" id="UP001351900"/>
    </source>
</evidence>
<feature type="region of interest" description="Disordered" evidence="1">
    <location>
        <begin position="117"/>
        <end position="138"/>
    </location>
</feature>
<sequence>MNILTAMRERLDQLAVFAELDVEPTGLPAGAAALSDASVLEVLRHVTAIANDAERLQSVVAGVAATRSRREQGHSGLAAGQGHASPAALIQSITGGSRADALRQLRVGAALLDEGGASAAPMDAESGDPAGDDNALSLDANLPSAAASAREPWHAPLRVALLEGRLTPAQHDAIRGGLGEPDAEDIDPASAALAWSVAAGTLVDEAVEGASVEELRSRARQMRDILDPTGAACRFQNRYEKRSIRMWIDQHGQHHGHIAFDDEMALFVRSMFAAALRPRRGGPRFVTDAERVAAADLIADPRTNEQLEYDLLVDVLRAGAVAEAADVFGVRQPGVRMVIVKDQAGARDPLGRMIATGHAEDGGDAFPGAIIDRALCQHGSVDVTVDSRGNPLDLGREQRLFSAKQKLALAIRDGGCAGIGCSVPAAYCESHHIDHVAAGGRTDIDRGILLCRFHHMQLHNNGWRIVRDGLGPFILIPPPGHRSPDGTETPPRRLRTKAPWAWAWDPPPPPERPPWRTPPSPPAQPGAAPAEPAVSGSHYSAVPRPI</sequence>
<keyword evidence="3" id="KW-0255">Endonuclease</keyword>
<feature type="domain" description="HNH nuclease" evidence="2">
    <location>
        <begin position="404"/>
        <end position="456"/>
    </location>
</feature>
<feature type="region of interest" description="Disordered" evidence="1">
    <location>
        <begin position="477"/>
        <end position="546"/>
    </location>
</feature>
<dbReference type="GO" id="GO:0004519">
    <property type="term" value="F:endonuclease activity"/>
    <property type="evidence" value="ECO:0007669"/>
    <property type="project" value="UniProtKB-KW"/>
</dbReference>